<proteinExistence type="predicted"/>
<comment type="caution">
    <text evidence="1">The sequence shown here is derived from an EMBL/GenBank/DDBJ whole genome shotgun (WGS) entry which is preliminary data.</text>
</comment>
<gene>
    <name evidence="1" type="ORF">SO694_00056220</name>
</gene>
<accession>A0ABR1FXG4</accession>
<keyword evidence="2" id="KW-1185">Reference proteome</keyword>
<organism evidence="1 2">
    <name type="scientific">Aureococcus anophagefferens</name>
    <name type="common">Harmful bloom alga</name>
    <dbReference type="NCBI Taxonomy" id="44056"/>
    <lineage>
        <taxon>Eukaryota</taxon>
        <taxon>Sar</taxon>
        <taxon>Stramenopiles</taxon>
        <taxon>Ochrophyta</taxon>
        <taxon>Pelagophyceae</taxon>
        <taxon>Pelagomonadales</taxon>
        <taxon>Pelagomonadaceae</taxon>
        <taxon>Aureococcus</taxon>
    </lineage>
</organism>
<dbReference type="EMBL" id="JBBJCI010000209">
    <property type="protein sequence ID" value="KAK7240868.1"/>
    <property type="molecule type" value="Genomic_DNA"/>
</dbReference>
<evidence type="ECO:0000313" key="2">
    <source>
        <dbReference type="Proteomes" id="UP001363151"/>
    </source>
</evidence>
<reference evidence="1 2" key="1">
    <citation type="submission" date="2024-03" db="EMBL/GenBank/DDBJ databases">
        <title>Aureococcus anophagefferens CCMP1851 and Kratosvirus quantuckense: Draft genome of a second virus-susceptible host strain in the model system.</title>
        <authorList>
            <person name="Chase E."/>
            <person name="Truchon A.R."/>
            <person name="Schepens W."/>
            <person name="Wilhelm S.W."/>
        </authorList>
    </citation>
    <scope>NUCLEOTIDE SEQUENCE [LARGE SCALE GENOMIC DNA]</scope>
    <source>
        <strain evidence="1 2">CCMP1851</strain>
    </source>
</reference>
<dbReference type="Proteomes" id="UP001363151">
    <property type="component" value="Unassembled WGS sequence"/>
</dbReference>
<protein>
    <submittedName>
        <fullName evidence="1">Uncharacterized protein</fullName>
    </submittedName>
</protein>
<evidence type="ECO:0000313" key="1">
    <source>
        <dbReference type="EMBL" id="KAK7240868.1"/>
    </source>
</evidence>
<sequence>MLSIAQAWTDKTNADYCLLFAKFSDCIAILSIVNPFILDGFETSVIDTDFSFGTSLYMNLVSFWNVSVQLACS</sequence>
<name>A0ABR1FXG4_AURAN</name>